<evidence type="ECO:0000256" key="2">
    <source>
        <dbReference type="ARBA" id="ARBA00023157"/>
    </source>
</evidence>
<keyword evidence="7" id="KW-1185">Reference proteome</keyword>
<evidence type="ECO:0000256" key="1">
    <source>
        <dbReference type="ARBA" id="ARBA00022729"/>
    </source>
</evidence>
<sequence>MYRSCGQCLLLVLLLPLVMPPLAGCFGPEGAGDLIDGTCRQTLYYGLCAKSLRSDPRSASADLKGLAVIMLNVTTAEAADTLSYIKALVKRKVDPAEAKPLEYCAGLYSPMARLTLPLAAKALIQGRYRFADYRLAEAAMQPPTCEGRFGGAVGSPLTDRNVLAHDLCAVSMDIVNQLMKG</sequence>
<proteinExistence type="inferred from homology"/>
<evidence type="ECO:0000313" key="7">
    <source>
        <dbReference type="Proteomes" id="UP001634007"/>
    </source>
</evidence>
<dbReference type="CDD" id="cd15796">
    <property type="entry name" value="CIF_like"/>
    <property type="match status" value="1"/>
</dbReference>
<organism evidence="6 7">
    <name type="scientific">Eucalyptus globulus</name>
    <name type="common">Tasmanian blue gum</name>
    <dbReference type="NCBI Taxonomy" id="34317"/>
    <lineage>
        <taxon>Eukaryota</taxon>
        <taxon>Viridiplantae</taxon>
        <taxon>Streptophyta</taxon>
        <taxon>Embryophyta</taxon>
        <taxon>Tracheophyta</taxon>
        <taxon>Spermatophyta</taxon>
        <taxon>Magnoliopsida</taxon>
        <taxon>eudicotyledons</taxon>
        <taxon>Gunneridae</taxon>
        <taxon>Pentapetalae</taxon>
        <taxon>rosids</taxon>
        <taxon>malvids</taxon>
        <taxon>Myrtales</taxon>
        <taxon>Myrtaceae</taxon>
        <taxon>Myrtoideae</taxon>
        <taxon>Eucalypteae</taxon>
        <taxon>Eucalyptus</taxon>
    </lineage>
</organism>
<accession>A0ABD3LL20</accession>
<evidence type="ECO:0000256" key="3">
    <source>
        <dbReference type="ARBA" id="ARBA00038471"/>
    </source>
</evidence>
<gene>
    <name evidence="6" type="ORF">ACJRO7_013152</name>
</gene>
<dbReference type="InterPro" id="IPR035513">
    <property type="entry name" value="Invertase/methylesterase_inhib"/>
</dbReference>
<comment type="caution">
    <text evidence="6">The sequence shown here is derived from an EMBL/GenBank/DDBJ whole genome shotgun (WGS) entry which is preliminary data.</text>
</comment>
<dbReference type="SMART" id="SM00856">
    <property type="entry name" value="PMEI"/>
    <property type="match status" value="1"/>
</dbReference>
<dbReference type="AlphaFoldDB" id="A0ABD3LL20"/>
<dbReference type="PANTHER" id="PTHR35357:SF17">
    <property type="entry name" value="PECTINESTERASE INHIBITOR 12"/>
    <property type="match status" value="1"/>
</dbReference>
<dbReference type="PANTHER" id="PTHR35357">
    <property type="entry name" value="OS02G0537100 PROTEIN"/>
    <property type="match status" value="1"/>
</dbReference>
<evidence type="ECO:0000259" key="5">
    <source>
        <dbReference type="SMART" id="SM00856"/>
    </source>
</evidence>
<name>A0ABD3LL20_EUCGL</name>
<reference evidence="6 7" key="1">
    <citation type="submission" date="2024-11" db="EMBL/GenBank/DDBJ databases">
        <title>Chromosome-level genome assembly of Eucalyptus globulus Labill. provides insights into its genome evolution.</title>
        <authorList>
            <person name="Li X."/>
        </authorList>
    </citation>
    <scope>NUCLEOTIDE SEQUENCE [LARGE SCALE GENOMIC DNA]</scope>
    <source>
        <strain evidence="6">CL2024</strain>
        <tissue evidence="6">Fresh tender leaves</tissue>
    </source>
</reference>
<dbReference type="Proteomes" id="UP001634007">
    <property type="component" value="Unassembled WGS sequence"/>
</dbReference>
<keyword evidence="1 4" id="KW-0732">Signal</keyword>
<feature type="domain" description="Pectinesterase inhibitor" evidence="5">
    <location>
        <begin position="30"/>
        <end position="174"/>
    </location>
</feature>
<dbReference type="InterPro" id="IPR034087">
    <property type="entry name" value="C/VIF1"/>
</dbReference>
<feature type="signal peptide" evidence="4">
    <location>
        <begin position="1"/>
        <end position="25"/>
    </location>
</feature>
<dbReference type="Gene3D" id="1.20.140.40">
    <property type="entry name" value="Invertase/pectin methylesterase inhibitor family protein"/>
    <property type="match status" value="1"/>
</dbReference>
<dbReference type="FunFam" id="1.20.140.40:FF:000009">
    <property type="entry name" value="Invertase/pectin methylesterase inhibitor family protein"/>
    <property type="match status" value="1"/>
</dbReference>
<evidence type="ECO:0000256" key="4">
    <source>
        <dbReference type="SAM" id="SignalP"/>
    </source>
</evidence>
<feature type="chain" id="PRO_5044817969" description="Pectinesterase inhibitor domain-containing protein" evidence="4">
    <location>
        <begin position="26"/>
        <end position="181"/>
    </location>
</feature>
<dbReference type="Pfam" id="PF04043">
    <property type="entry name" value="PMEI"/>
    <property type="match status" value="1"/>
</dbReference>
<comment type="similarity">
    <text evidence="3">Belongs to the PMEI family.</text>
</comment>
<dbReference type="EMBL" id="JBJKBG010000002">
    <property type="protein sequence ID" value="KAL3752454.1"/>
    <property type="molecule type" value="Genomic_DNA"/>
</dbReference>
<dbReference type="InterPro" id="IPR006501">
    <property type="entry name" value="Pectinesterase_inhib_dom"/>
</dbReference>
<dbReference type="NCBIfam" id="TIGR01614">
    <property type="entry name" value="PME_inhib"/>
    <property type="match status" value="1"/>
</dbReference>
<keyword evidence="2" id="KW-1015">Disulfide bond</keyword>
<evidence type="ECO:0000313" key="6">
    <source>
        <dbReference type="EMBL" id="KAL3752454.1"/>
    </source>
</evidence>
<protein>
    <recommendedName>
        <fullName evidence="5">Pectinesterase inhibitor domain-containing protein</fullName>
    </recommendedName>
</protein>
<dbReference type="SUPFAM" id="SSF101148">
    <property type="entry name" value="Plant invertase/pectin methylesterase inhibitor"/>
    <property type="match status" value="1"/>
</dbReference>